<reference evidence="5" key="2">
    <citation type="submission" date="2018-01" db="EMBL/GenBank/DDBJ databases">
        <authorList>
            <person name="Gaut B.S."/>
            <person name="Morton B.R."/>
            <person name="Clegg M.T."/>
            <person name="Duvall M.R."/>
        </authorList>
    </citation>
    <scope>NUCLEOTIDE SEQUENCE</scope>
</reference>
<dbReference type="AlphaFoldDB" id="A0A346THZ3"/>
<evidence type="ECO:0000256" key="3">
    <source>
        <dbReference type="ARBA" id="ARBA00022525"/>
    </source>
</evidence>
<dbReference type="InterPro" id="IPR006170">
    <property type="entry name" value="PBP/GOBP"/>
</dbReference>
<keyword evidence="3" id="KW-0964">Secreted</keyword>
<name>A0A346THZ3_9HEMI</name>
<dbReference type="EMBL" id="MG751808">
    <property type="protein sequence ID" value="AXU25076.1"/>
    <property type="molecule type" value="mRNA"/>
</dbReference>
<feature type="chain" id="PRO_5017079233" evidence="4">
    <location>
        <begin position="19"/>
        <end position="194"/>
    </location>
</feature>
<keyword evidence="4" id="KW-0732">Signal</keyword>
<dbReference type="GO" id="GO:0005549">
    <property type="term" value="F:odorant binding"/>
    <property type="evidence" value="ECO:0007669"/>
    <property type="project" value="InterPro"/>
</dbReference>
<dbReference type="InterPro" id="IPR052295">
    <property type="entry name" value="Odorant-binding_protein"/>
</dbReference>
<evidence type="ECO:0000256" key="4">
    <source>
        <dbReference type="SAM" id="SignalP"/>
    </source>
</evidence>
<comment type="subcellular location">
    <subcellularLocation>
        <location evidence="1">Secreted</location>
    </subcellularLocation>
</comment>
<dbReference type="SUPFAM" id="SSF47565">
    <property type="entry name" value="Insect pheromone/odorant-binding proteins"/>
    <property type="match status" value="1"/>
</dbReference>
<organism evidence="5">
    <name type="scientific">Cyrtorhinus lividipennis</name>
    <dbReference type="NCBI Taxonomy" id="1032904"/>
    <lineage>
        <taxon>Eukaryota</taxon>
        <taxon>Metazoa</taxon>
        <taxon>Ecdysozoa</taxon>
        <taxon>Arthropoda</taxon>
        <taxon>Hexapoda</taxon>
        <taxon>Insecta</taxon>
        <taxon>Pterygota</taxon>
        <taxon>Neoptera</taxon>
        <taxon>Paraneoptera</taxon>
        <taxon>Hemiptera</taxon>
        <taxon>Heteroptera</taxon>
        <taxon>Panheteroptera</taxon>
        <taxon>Cimicomorpha</taxon>
        <taxon>Miridae</taxon>
        <taxon>Orthotylini</taxon>
        <taxon>Cyrtorhinus</taxon>
    </lineage>
</organism>
<dbReference type="Pfam" id="PF01395">
    <property type="entry name" value="PBP_GOBP"/>
    <property type="match status" value="1"/>
</dbReference>
<dbReference type="PANTHER" id="PTHR21066:SF3">
    <property type="entry name" value="IP02236P"/>
    <property type="match status" value="1"/>
</dbReference>
<dbReference type="Gene3D" id="1.10.238.270">
    <property type="match status" value="1"/>
</dbReference>
<sequence length="194" mass="21576">MYTLRTFLVLGVSAFALAAPPTDEPAECLPPKDKMIELATCCKKLPQLIENEVKSVKECFELVKEKPSKDGPPTPPKPEGFDCMEDCVMSKMGLLDKDKQVDAAKLAAVMKDSYTGDWAPIKEVVMKKCENAAENQKAQCRSGADLIVKCIFRETYMNCPASQWTTSDLCKANKERLEKCPKAMPFCPKGEEKQ</sequence>
<dbReference type="GO" id="GO:0005576">
    <property type="term" value="C:extracellular region"/>
    <property type="evidence" value="ECO:0007669"/>
    <property type="project" value="UniProtKB-SubCell"/>
</dbReference>
<protein>
    <submittedName>
        <fullName evidence="5">Odorant-binding protein 11</fullName>
    </submittedName>
</protein>
<dbReference type="InterPro" id="IPR036728">
    <property type="entry name" value="PBP_GOBP_sf"/>
</dbReference>
<proteinExistence type="evidence at transcript level"/>
<evidence type="ECO:0000313" key="5">
    <source>
        <dbReference type="EMBL" id="AXU25076.1"/>
    </source>
</evidence>
<dbReference type="PANTHER" id="PTHR21066">
    <property type="entry name" value="ODORANT-BINDING PROTEIN 59A-RELATED"/>
    <property type="match status" value="1"/>
</dbReference>
<evidence type="ECO:0000256" key="1">
    <source>
        <dbReference type="ARBA" id="ARBA00004613"/>
    </source>
</evidence>
<accession>A0A346THZ3</accession>
<feature type="signal peptide" evidence="4">
    <location>
        <begin position="1"/>
        <end position="18"/>
    </location>
</feature>
<reference evidence="5" key="1">
    <citation type="journal article" date="2018" name="Sci. Rep.">
        <title>Identification and expression analysis of putative chemoreception genes from Cyrtorhinus lividipennis (Hemiptera: Miridae) antennal transcriptome.</title>
        <authorList>
            <person name="Wang G.Y."/>
            <person name="Zhu J.L."/>
            <person name="Zhou W.W."/>
            <person name="Liu S."/>
            <person name="Khairul Q.M."/>
            <person name="Ansari N.A."/>
            <person name="Zhu Z.R."/>
        </authorList>
    </citation>
    <scope>NUCLEOTIDE SEQUENCE</scope>
</reference>
<evidence type="ECO:0000256" key="2">
    <source>
        <dbReference type="ARBA" id="ARBA00008098"/>
    </source>
</evidence>
<comment type="similarity">
    <text evidence="2">Belongs to the PBP/GOBP family.</text>
</comment>